<feature type="signal peptide" evidence="1">
    <location>
        <begin position="1"/>
        <end position="27"/>
    </location>
</feature>
<dbReference type="RefSeq" id="WP_289446406.1">
    <property type="nucleotide sequence ID" value="NZ_JAUCGR010000002.1"/>
</dbReference>
<evidence type="ECO:0000256" key="1">
    <source>
        <dbReference type="SAM" id="SignalP"/>
    </source>
</evidence>
<comment type="caution">
    <text evidence="2">The sequence shown here is derived from an EMBL/GenBank/DDBJ whole genome shotgun (WGS) entry which is preliminary data.</text>
</comment>
<gene>
    <name evidence="2" type="ORF">QRT05_07285</name>
</gene>
<keyword evidence="1" id="KW-0732">Signal</keyword>
<keyword evidence="3" id="KW-1185">Reference proteome</keyword>
<reference evidence="2 3" key="1">
    <citation type="submission" date="2023-06" db="EMBL/GenBank/DDBJ databases">
        <title>Cellulomonas sp. MW9 Whole genome sequence.</title>
        <authorList>
            <person name="Park S."/>
        </authorList>
    </citation>
    <scope>NUCLEOTIDE SEQUENCE [LARGE SCALE GENOMIC DNA]</scope>
    <source>
        <strain evidence="2 3">MW9</strain>
    </source>
</reference>
<proteinExistence type="predicted"/>
<evidence type="ECO:0000313" key="2">
    <source>
        <dbReference type="EMBL" id="MDM7831132.1"/>
    </source>
</evidence>
<protein>
    <recommendedName>
        <fullName evidence="4">Calcium-binding protein</fullName>
    </recommendedName>
</protein>
<feature type="chain" id="PRO_5046037549" description="Calcium-binding protein" evidence="1">
    <location>
        <begin position="28"/>
        <end position="281"/>
    </location>
</feature>
<dbReference type="Proteomes" id="UP001321453">
    <property type="component" value="Unassembled WGS sequence"/>
</dbReference>
<dbReference type="EMBL" id="JAUCGR010000002">
    <property type="protein sequence ID" value="MDM7831132.1"/>
    <property type="molecule type" value="Genomic_DNA"/>
</dbReference>
<organism evidence="2 3">
    <name type="scientific">Cellulomonas edaphi</name>
    <dbReference type="NCBI Taxonomy" id="3053468"/>
    <lineage>
        <taxon>Bacteria</taxon>
        <taxon>Bacillati</taxon>
        <taxon>Actinomycetota</taxon>
        <taxon>Actinomycetes</taxon>
        <taxon>Micrococcales</taxon>
        <taxon>Cellulomonadaceae</taxon>
        <taxon>Cellulomonas</taxon>
    </lineage>
</organism>
<name>A0ABT7S690_9CELL</name>
<evidence type="ECO:0008006" key="4">
    <source>
        <dbReference type="Google" id="ProtNLM"/>
    </source>
</evidence>
<evidence type="ECO:0000313" key="3">
    <source>
        <dbReference type="Proteomes" id="UP001321453"/>
    </source>
</evidence>
<sequence length="281" mass="29688">MRTPARIVAASIAAALGLGLAAATADATTHTTRATSQGVSAKLIVHDVKNRLGKVGDKHWITLKVHTPAAAHDVLNGHDYGVLPVKWYATIRITGANSCTWQQTSAARAGSGTTTIPMSFTTNRSTTTTIGHYVTSGACKVSAQVVAYRYALNDALDVDADFTVRATGFIQSDVRTTTPHASATAVAKGHAIRLNGTVTYQKATAKVAYKWRAAPRGTKVVVQFKAKGTSSWKDVKAAKVGTNGRWATSVKVKKSGSYRVVSQATSHLQRQASASVAVRAR</sequence>
<accession>A0ABT7S690</accession>